<gene>
    <name evidence="4" type="ORF">ANN_25393</name>
</gene>
<dbReference type="InterPro" id="IPR012337">
    <property type="entry name" value="RNaseH-like_sf"/>
</dbReference>
<feature type="domain" description="RNase H type-1" evidence="3">
    <location>
        <begin position="334"/>
        <end position="460"/>
    </location>
</feature>
<dbReference type="Proteomes" id="UP001148838">
    <property type="component" value="Unassembled WGS sequence"/>
</dbReference>
<dbReference type="InterPro" id="IPR001888">
    <property type="entry name" value="Transposase_1"/>
</dbReference>
<keyword evidence="5" id="KW-1185">Reference proteome</keyword>
<comment type="caution">
    <text evidence="4">The sequence shown here is derived from an EMBL/GenBank/DDBJ whole genome shotgun (WGS) entry which is preliminary data.</text>
</comment>
<dbReference type="SUPFAM" id="SSF50985">
    <property type="entry name" value="RCC1/BLIP-II"/>
    <property type="match status" value="2"/>
</dbReference>
<dbReference type="Pfam" id="PF00075">
    <property type="entry name" value="RNase_H"/>
    <property type="match status" value="1"/>
</dbReference>
<organism evidence="4 5">
    <name type="scientific">Periplaneta americana</name>
    <name type="common">American cockroach</name>
    <name type="synonym">Blatta americana</name>
    <dbReference type="NCBI Taxonomy" id="6978"/>
    <lineage>
        <taxon>Eukaryota</taxon>
        <taxon>Metazoa</taxon>
        <taxon>Ecdysozoa</taxon>
        <taxon>Arthropoda</taxon>
        <taxon>Hexapoda</taxon>
        <taxon>Insecta</taxon>
        <taxon>Pterygota</taxon>
        <taxon>Neoptera</taxon>
        <taxon>Polyneoptera</taxon>
        <taxon>Dictyoptera</taxon>
        <taxon>Blattodea</taxon>
        <taxon>Blattoidea</taxon>
        <taxon>Blattidae</taxon>
        <taxon>Blattinae</taxon>
        <taxon>Periplaneta</taxon>
    </lineage>
</organism>
<dbReference type="PROSITE" id="PS50012">
    <property type="entry name" value="RCC1_3"/>
    <property type="match status" value="7"/>
</dbReference>
<feature type="repeat" description="RCC1" evidence="2">
    <location>
        <begin position="165"/>
        <end position="219"/>
    </location>
</feature>
<evidence type="ECO:0000256" key="1">
    <source>
        <dbReference type="ARBA" id="ARBA00022737"/>
    </source>
</evidence>
<proteinExistence type="predicted"/>
<dbReference type="InterPro" id="IPR002156">
    <property type="entry name" value="RNaseH_domain"/>
</dbReference>
<dbReference type="Pfam" id="PF01359">
    <property type="entry name" value="Transposase_1"/>
    <property type="match status" value="1"/>
</dbReference>
<dbReference type="SUPFAM" id="SSF53098">
    <property type="entry name" value="Ribonuclease H-like"/>
    <property type="match status" value="1"/>
</dbReference>
<dbReference type="InterPro" id="IPR058923">
    <property type="entry name" value="RCC1-like_dom"/>
</dbReference>
<dbReference type="InterPro" id="IPR036397">
    <property type="entry name" value="RNaseH_sf"/>
</dbReference>
<sequence length="1481" mass="165319">MTGSFCSSSIVVQRAATRGNPRVGTQLETVLSGVGVGRLWWKHQKSTADFSEDLSPSSYYSDMFCWGNTVNGELGLGGIEEEHILSPRELNFNQTKNIREVACGHFHTVIVTVDGGVYSCGSNDHGQLGHEKSCKKPEKVDSLSQYLITRASCGLCHTLVVNEWGQVFSWGSDSHGQLGTGLAENNNTQLNPKMIKALATSHVIQITCGQNHCLALTQKYAIRKVQDNTEGLELNGLHQLLVYADDVNMLGENPQTIRENAEILLEASKEIGLEVNPEKTKRLRWAGHVAHMGESRNAYGVLVGRPEGKRPLGRPRRRWEDNIKMDLREVGYDDRDWINLALAGLCEGGNEPSGSLKAICKSLGYGTTSFDGEIVAISESLRNLLCHISKFRNAVILSDSKAAILSIVCKHTPSSQTAEITKMLSQLISLNKRIVFQWIPSHCGILGNENADALAKKGSTATYRPVTKSTYYSAKRFIKSTYLDFNKQNLITQSQGKKWNSLHQNPQLIPDLPRKSSVAAFRLATGHDCLAKHLHRIGIYQSPNCPLCNSNQEMDSEHLKICASVAGHDNIFEKYWSARDGELYAWGCNSYGQLGLGTQSDSQQKPCLVSSLSGIPIAFIACGGNHSFAVSKSGAVYGWGKNIFGQLGLSDDNDRHFPSQLKTLRSIKVKYIACGEDFSVFLTKDGGVFTCGAGMYGQLGHGATGNEYLPRKVLELMGSVVTQIACGRRHTLAYVPSRGRVYAFGLGGAGQLGTRATQSASTPQVVLGPWVSPGGVPVVQADMESEHATNCVVRRIYSGGDHCFATVTHLEIYDVSIICQPDRSRLVPVAWQQWSEMEALIPSPAACEVRSVIKFFNAQSIAPIEIHRQLCQVYGPNIMSKQMVRRWCMQFTEGRQIVHDEERSGRPSLINDRVELVRQCIMENRRFTITELSSHFPQISRSLLHEIVTKHLLFKKVCARIVMGDKTWISHFTPETKQQSMHWQHSGSPVRMKFKQTLSVRKVMCTVFWDRKGILLIDFLPRGESVNADLYCETLRKLRRAIQNKRRGMLTAGVVLLHDNARPHTARCTAAVLTEFGWDLLDHPPYSPDLAPSDFHVFLHLKKFLSSGERFGNDEELKTSVTRWFHSQAAEFYDRGIQKLIHDTTSVSILMSSIFLTMLQDNIPADDFRVYSASTQILSITQSIIDQCEHASSSEMVDQDLMRDVVVAETAANDTCKEPPSSSCTVANVLFDLIVSLVLALVVTVSYCSYLETVFNSLACVNCSFLLPDDEHYCCTSRHHGVSLPLAEKCFTSISRVENESIKELVNIQLCERELGTFSCGVTSRCETLRLYLILPFYHEFDNPKNFSTLHNPFGRTFLNLKTEAGKIVGLWWSSAPLDYFERLIRIFKNVVIHILRKTETVSQETELAESHVDGLKVPYDTFYLTELTEKVDVRMDYLKWLMTKDPNLVSVCYCVVVVKPELSLSQPEPSFHLLSQLDLT</sequence>
<evidence type="ECO:0000256" key="2">
    <source>
        <dbReference type="PROSITE-ProRule" id="PRU00235"/>
    </source>
</evidence>
<feature type="repeat" description="RCC1" evidence="2">
    <location>
        <begin position="739"/>
        <end position="809"/>
    </location>
</feature>
<feature type="repeat" description="RCC1" evidence="2">
    <location>
        <begin position="634"/>
        <end position="685"/>
    </location>
</feature>
<keyword evidence="1" id="KW-0677">Repeat</keyword>
<dbReference type="Gene3D" id="2.130.10.30">
    <property type="entry name" value="Regulator of chromosome condensation 1/beta-lactamase-inhibitor protein II"/>
    <property type="match status" value="2"/>
</dbReference>
<dbReference type="InterPro" id="IPR009091">
    <property type="entry name" value="RCC1/BLIP-II"/>
</dbReference>
<dbReference type="Pfam" id="PF00415">
    <property type="entry name" value="RCC1"/>
    <property type="match status" value="3"/>
</dbReference>
<name>A0ABQ8S1U5_PERAM</name>
<protein>
    <recommendedName>
        <fullName evidence="3">RNase H type-1 domain-containing protein</fullName>
    </recommendedName>
</protein>
<evidence type="ECO:0000313" key="4">
    <source>
        <dbReference type="EMBL" id="KAJ4427740.1"/>
    </source>
</evidence>
<dbReference type="InterPro" id="IPR051625">
    <property type="entry name" value="Signaling_Regulatory_Domain"/>
</dbReference>
<dbReference type="Gene3D" id="3.30.420.10">
    <property type="entry name" value="Ribonuclease H-like superfamily/Ribonuclease H"/>
    <property type="match status" value="2"/>
</dbReference>
<dbReference type="Pfam" id="PF25390">
    <property type="entry name" value="WD40_RLD"/>
    <property type="match status" value="1"/>
</dbReference>
<feature type="repeat" description="RCC1" evidence="2">
    <location>
        <begin position="115"/>
        <end position="164"/>
    </location>
</feature>
<dbReference type="PRINTS" id="PR00633">
    <property type="entry name" value="RCCNDNSATION"/>
</dbReference>
<feature type="repeat" description="RCC1" evidence="2">
    <location>
        <begin position="581"/>
        <end position="633"/>
    </location>
</feature>
<accession>A0ABQ8S1U5</accession>
<reference evidence="4 5" key="1">
    <citation type="journal article" date="2022" name="Allergy">
        <title>Genome assembly and annotation of Periplaneta americana reveal a comprehensive cockroach allergen profile.</title>
        <authorList>
            <person name="Wang L."/>
            <person name="Xiong Q."/>
            <person name="Saelim N."/>
            <person name="Wang L."/>
            <person name="Nong W."/>
            <person name="Wan A.T."/>
            <person name="Shi M."/>
            <person name="Liu X."/>
            <person name="Cao Q."/>
            <person name="Hui J.H.L."/>
            <person name="Sookrung N."/>
            <person name="Leung T.F."/>
            <person name="Tungtrongchitr A."/>
            <person name="Tsui S.K.W."/>
        </authorList>
    </citation>
    <scope>NUCLEOTIDE SEQUENCE [LARGE SCALE GENOMIC DNA]</scope>
    <source>
        <strain evidence="4">PWHHKU_190912</strain>
    </source>
</reference>
<dbReference type="CDD" id="cd09276">
    <property type="entry name" value="Rnase_HI_RT_non_LTR"/>
    <property type="match status" value="1"/>
</dbReference>
<dbReference type="PROSITE" id="PS00626">
    <property type="entry name" value="RCC1_2"/>
    <property type="match status" value="2"/>
</dbReference>
<dbReference type="EMBL" id="JAJSOF020000038">
    <property type="protein sequence ID" value="KAJ4427740.1"/>
    <property type="molecule type" value="Genomic_DNA"/>
</dbReference>
<dbReference type="InterPro" id="IPR000408">
    <property type="entry name" value="Reg_chr_condens"/>
</dbReference>
<evidence type="ECO:0000259" key="3">
    <source>
        <dbReference type="PROSITE" id="PS50879"/>
    </source>
</evidence>
<dbReference type="PANTHER" id="PTHR22872:SF2">
    <property type="entry name" value="INHIBITOR OF BRUTON TYROSINE KINASE"/>
    <property type="match status" value="1"/>
</dbReference>
<dbReference type="PROSITE" id="PS50879">
    <property type="entry name" value="RNASE_H_1"/>
    <property type="match status" value="1"/>
</dbReference>
<dbReference type="PANTHER" id="PTHR22872">
    <property type="entry name" value="BTK-BINDING PROTEIN-RELATED"/>
    <property type="match status" value="1"/>
</dbReference>
<feature type="repeat" description="RCC1" evidence="2">
    <location>
        <begin position="61"/>
        <end position="114"/>
    </location>
</feature>
<feature type="repeat" description="RCC1" evidence="2">
    <location>
        <begin position="686"/>
        <end position="737"/>
    </location>
</feature>
<evidence type="ECO:0000313" key="5">
    <source>
        <dbReference type="Proteomes" id="UP001148838"/>
    </source>
</evidence>